<feature type="region of interest" description="Disordered" evidence="1">
    <location>
        <begin position="232"/>
        <end position="266"/>
    </location>
</feature>
<keyword evidence="3" id="KW-1185">Reference proteome</keyword>
<organism evidence="2 3">
    <name type="scientific">Tieghemiomyces parasiticus</name>
    <dbReference type="NCBI Taxonomy" id="78921"/>
    <lineage>
        <taxon>Eukaryota</taxon>
        <taxon>Fungi</taxon>
        <taxon>Fungi incertae sedis</taxon>
        <taxon>Zoopagomycota</taxon>
        <taxon>Kickxellomycotina</taxon>
        <taxon>Dimargaritomycetes</taxon>
        <taxon>Dimargaritales</taxon>
        <taxon>Dimargaritaceae</taxon>
        <taxon>Tieghemiomyces</taxon>
    </lineage>
</organism>
<evidence type="ECO:0000313" key="2">
    <source>
        <dbReference type="EMBL" id="KAJ1928997.1"/>
    </source>
</evidence>
<proteinExistence type="predicted"/>
<dbReference type="AlphaFoldDB" id="A0A9W8AGH5"/>
<gene>
    <name evidence="2" type="ORF">IWQ60_001540</name>
</gene>
<dbReference type="EMBL" id="JANBPT010000051">
    <property type="protein sequence ID" value="KAJ1928997.1"/>
    <property type="molecule type" value="Genomic_DNA"/>
</dbReference>
<comment type="caution">
    <text evidence="2">The sequence shown here is derived from an EMBL/GenBank/DDBJ whole genome shotgun (WGS) entry which is preliminary data.</text>
</comment>
<reference evidence="2" key="1">
    <citation type="submission" date="2022-07" db="EMBL/GenBank/DDBJ databases">
        <title>Phylogenomic reconstructions and comparative analyses of Kickxellomycotina fungi.</title>
        <authorList>
            <person name="Reynolds N.K."/>
            <person name="Stajich J.E."/>
            <person name="Barry K."/>
            <person name="Grigoriev I.V."/>
            <person name="Crous P."/>
            <person name="Smith M.E."/>
        </authorList>
    </citation>
    <scope>NUCLEOTIDE SEQUENCE</scope>
    <source>
        <strain evidence="2">RSA 861</strain>
    </source>
</reference>
<feature type="compositionally biased region" description="Low complexity" evidence="1">
    <location>
        <begin position="66"/>
        <end position="92"/>
    </location>
</feature>
<evidence type="ECO:0000313" key="3">
    <source>
        <dbReference type="Proteomes" id="UP001150569"/>
    </source>
</evidence>
<feature type="region of interest" description="Disordered" evidence="1">
    <location>
        <begin position="1"/>
        <end position="109"/>
    </location>
</feature>
<protein>
    <submittedName>
        <fullName evidence="2">Uncharacterized protein</fullName>
    </submittedName>
</protein>
<feature type="compositionally biased region" description="Basic and acidic residues" evidence="1">
    <location>
        <begin position="16"/>
        <end position="27"/>
    </location>
</feature>
<accession>A0A9W8AGH5</accession>
<name>A0A9W8AGH5_9FUNG</name>
<sequence>MTDSSPDDPAAGYYDPIRDRFVSDIRSRPKRAASVDSGPRRTHISHLRSTSANNLPLHPTRPLPRPAVARPITTAAAASTATLTTMTPTTLPVRPPTRRRPILPRVLTTNEPPPFPILSPITAHSPRLPFPPAVAVPPASPMYASAGPLWRGPASRPALPPISLPPLLNITYPRSTAPEPQTAPILPPILPPIRRLTRAQRSHTLPTQPRFAPYYQPPPLTPTEPYCRNLAPAQTPSSPTSPDRYTAVGPSTRPRTGVTPGSATTMYVSAVPSNPRLRHYTIDDRFPMHRFKQERASLTLYPAEDAELRAHYEAQIYGKGLSKIANNLSVYQALRNRSLNRDSKGFIRSCAITPRVENKEQIVAYYETDLESGIRVRIIYDPRDPDFNIQGQLDAIGPVIFLTTFGYLFNGSGRMLLYKNLRFIQELNGNRQPESQLPDLLASLDEIKRIYENRPHSLSKSAYKKKYRSRNP</sequence>
<dbReference type="OrthoDB" id="5596498at2759"/>
<dbReference type="Proteomes" id="UP001150569">
    <property type="component" value="Unassembled WGS sequence"/>
</dbReference>
<evidence type="ECO:0000256" key="1">
    <source>
        <dbReference type="SAM" id="MobiDB-lite"/>
    </source>
</evidence>